<feature type="transmembrane region" description="Helical" evidence="2">
    <location>
        <begin position="215"/>
        <end position="235"/>
    </location>
</feature>
<dbReference type="EMBL" id="KZ988688">
    <property type="protein sequence ID" value="RKP11734.1"/>
    <property type="molecule type" value="Genomic_DNA"/>
</dbReference>
<feature type="compositionally biased region" description="Basic residues" evidence="1">
    <location>
        <begin position="109"/>
        <end position="130"/>
    </location>
</feature>
<keyword evidence="2" id="KW-1133">Transmembrane helix</keyword>
<protein>
    <submittedName>
        <fullName evidence="3">Uncharacterized protein</fullName>
    </submittedName>
</protein>
<keyword evidence="4" id="KW-1185">Reference proteome</keyword>
<keyword evidence="2" id="KW-0472">Membrane</keyword>
<organism evidence="3 4">
    <name type="scientific">Piptocephalis cylindrospora</name>
    <dbReference type="NCBI Taxonomy" id="1907219"/>
    <lineage>
        <taxon>Eukaryota</taxon>
        <taxon>Fungi</taxon>
        <taxon>Fungi incertae sedis</taxon>
        <taxon>Zoopagomycota</taxon>
        <taxon>Zoopagomycotina</taxon>
        <taxon>Zoopagomycetes</taxon>
        <taxon>Zoopagales</taxon>
        <taxon>Piptocephalidaceae</taxon>
        <taxon>Piptocephalis</taxon>
    </lineage>
</organism>
<feature type="compositionally biased region" description="Low complexity" evidence="1">
    <location>
        <begin position="49"/>
        <end position="63"/>
    </location>
</feature>
<feature type="compositionally biased region" description="Polar residues" evidence="1">
    <location>
        <begin position="80"/>
        <end position="101"/>
    </location>
</feature>
<reference evidence="4" key="1">
    <citation type="journal article" date="2018" name="Nat. Microbiol.">
        <title>Leveraging single-cell genomics to expand the fungal tree of life.</title>
        <authorList>
            <person name="Ahrendt S.R."/>
            <person name="Quandt C.A."/>
            <person name="Ciobanu D."/>
            <person name="Clum A."/>
            <person name="Salamov A."/>
            <person name="Andreopoulos B."/>
            <person name="Cheng J.F."/>
            <person name="Woyke T."/>
            <person name="Pelin A."/>
            <person name="Henrissat B."/>
            <person name="Reynolds N.K."/>
            <person name="Benny G.L."/>
            <person name="Smith M.E."/>
            <person name="James T.Y."/>
            <person name="Grigoriev I.V."/>
        </authorList>
    </citation>
    <scope>NUCLEOTIDE SEQUENCE [LARGE SCALE GENOMIC DNA]</scope>
</reference>
<feature type="compositionally biased region" description="Acidic residues" evidence="1">
    <location>
        <begin position="285"/>
        <end position="298"/>
    </location>
</feature>
<proteinExistence type="predicted"/>
<evidence type="ECO:0000256" key="1">
    <source>
        <dbReference type="SAM" id="MobiDB-lite"/>
    </source>
</evidence>
<keyword evidence="2" id="KW-0812">Transmembrane</keyword>
<evidence type="ECO:0000256" key="2">
    <source>
        <dbReference type="SAM" id="Phobius"/>
    </source>
</evidence>
<dbReference type="AlphaFoldDB" id="A0A4P9XZC9"/>
<feature type="compositionally biased region" description="Basic and acidic residues" evidence="1">
    <location>
        <begin position="253"/>
        <end position="276"/>
    </location>
</feature>
<evidence type="ECO:0000313" key="4">
    <source>
        <dbReference type="Proteomes" id="UP000267251"/>
    </source>
</evidence>
<sequence>MSGWGPQKTGPGSSDSTSQHSKDEQRISTELNVLNPIVPPVPSSPPPGSSTFFSSSTSSTVTPHIPASPNPAYSRRGTPSILTYKSDQSSGDAGRSSQTESRPLYSSHIHSKNGRSRSSHHTGTRSHHGTGSRSTHGPGTQSGHGGGMSHTHSNLSAAPSMPPYNNRSPMQNNLSMLCSAGPIILFPLGCLVILIAFIILAIISPASMSPSGGGFGVASILPIPAAILLVISLFITSRTIRRRREIIRVLQEQERERERSYREREREKQKQRADRERKRRKQMLEEGDEGEDGDEEGWEAGARSRGDSGYHRGRSRSNPHVEAMSGRSRSGSRGSVPGHSHTPPPMPRTLPPVAMSSPSKLPDFPVDRSYV</sequence>
<feature type="compositionally biased region" description="Pro residues" evidence="1">
    <location>
        <begin position="37"/>
        <end position="48"/>
    </location>
</feature>
<feature type="compositionally biased region" description="Polar residues" evidence="1">
    <location>
        <begin position="10"/>
        <end position="19"/>
    </location>
</feature>
<feature type="region of interest" description="Disordered" evidence="1">
    <location>
        <begin position="253"/>
        <end position="371"/>
    </location>
</feature>
<name>A0A4P9XZC9_9FUNG</name>
<dbReference type="OrthoDB" id="10670751at2759"/>
<feature type="transmembrane region" description="Helical" evidence="2">
    <location>
        <begin position="177"/>
        <end position="203"/>
    </location>
</feature>
<gene>
    <name evidence="3" type="ORF">BJ684DRAFT_21685</name>
</gene>
<evidence type="ECO:0000313" key="3">
    <source>
        <dbReference type="EMBL" id="RKP11734.1"/>
    </source>
</evidence>
<accession>A0A4P9XZC9</accession>
<feature type="region of interest" description="Disordered" evidence="1">
    <location>
        <begin position="1"/>
        <end position="166"/>
    </location>
</feature>
<dbReference type="Proteomes" id="UP000267251">
    <property type="component" value="Unassembled WGS sequence"/>
</dbReference>
<feature type="compositionally biased region" description="Low complexity" evidence="1">
    <location>
        <begin position="325"/>
        <end position="335"/>
    </location>
</feature>